<protein>
    <recommendedName>
        <fullName evidence="2">DUF4371 domain-containing protein</fullName>
    </recommendedName>
</protein>
<feature type="non-terminal residue" evidence="1">
    <location>
        <position position="1"/>
    </location>
</feature>
<proteinExistence type="predicted"/>
<dbReference type="EMBL" id="KQ420269">
    <property type="protein sequence ID" value="KOF80787.1"/>
    <property type="molecule type" value="Genomic_DNA"/>
</dbReference>
<dbReference type="PANTHER" id="PTHR45913:SF22">
    <property type="entry name" value="SCAN BOX DOMAIN-CONTAINING PROTEIN"/>
    <property type="match status" value="1"/>
</dbReference>
<dbReference type="OrthoDB" id="6107414at2759"/>
<name>A0A0L8GV63_OCTBM</name>
<evidence type="ECO:0000313" key="1">
    <source>
        <dbReference type="EMBL" id="KOF80787.1"/>
    </source>
</evidence>
<dbReference type="InterPro" id="IPR012337">
    <property type="entry name" value="RNaseH-like_sf"/>
</dbReference>
<sequence length="313" mass="35926">SSSQSSDGLRTSFNISLLIAMSSKPHTIGEQLILPAVKEVLKMVLRKVPEPIIKDIPLSNSSVQRRVDEMAEDSTLPGNDSLLLVYVRFVKEESLCQELLFARRLETSSKGEFIFNVVKSFIDKKDIPLNNIVACATDGAPSMIGCHRGFISYLKVSLPDVFTMHCVIHRQHLLHETSELCFKNDEDFQSLLLHTEVRWSSWKNYLNRFYALFDSVTEFFETAVPEVSVRLKSIKKGTAYLFDLFTKFSEMNKQLQGDGVHLNQADYQEFWLQKAIRDRYPELWKKVRLFFIAFPTSCLVERGFSAITHLLTN</sequence>
<dbReference type="STRING" id="37653.A0A0L8GV63"/>
<dbReference type="AlphaFoldDB" id="A0A0L8GV63"/>
<organism evidence="1">
    <name type="scientific">Octopus bimaculoides</name>
    <name type="common">California two-spotted octopus</name>
    <dbReference type="NCBI Taxonomy" id="37653"/>
    <lineage>
        <taxon>Eukaryota</taxon>
        <taxon>Metazoa</taxon>
        <taxon>Spiralia</taxon>
        <taxon>Lophotrochozoa</taxon>
        <taxon>Mollusca</taxon>
        <taxon>Cephalopoda</taxon>
        <taxon>Coleoidea</taxon>
        <taxon>Octopodiformes</taxon>
        <taxon>Octopoda</taxon>
        <taxon>Incirrata</taxon>
        <taxon>Octopodidae</taxon>
        <taxon>Octopus</taxon>
    </lineage>
</organism>
<accession>A0A0L8GV63</accession>
<dbReference type="PANTHER" id="PTHR45913">
    <property type="entry name" value="EPM2A-INTERACTING PROTEIN 1"/>
    <property type="match status" value="1"/>
</dbReference>
<gene>
    <name evidence="1" type="ORF">OCBIM_22027408mg</name>
</gene>
<reference evidence="1" key="1">
    <citation type="submission" date="2015-07" db="EMBL/GenBank/DDBJ databases">
        <title>MeaNS - Measles Nucleotide Surveillance Program.</title>
        <authorList>
            <person name="Tran T."/>
            <person name="Druce J."/>
        </authorList>
    </citation>
    <scope>NUCLEOTIDE SEQUENCE</scope>
    <source>
        <strain evidence="1">UCB-OBI-ISO-001</strain>
        <tissue evidence="1">Gonad</tissue>
    </source>
</reference>
<dbReference type="SUPFAM" id="SSF53098">
    <property type="entry name" value="Ribonuclease H-like"/>
    <property type="match status" value="1"/>
</dbReference>
<evidence type="ECO:0008006" key="2">
    <source>
        <dbReference type="Google" id="ProtNLM"/>
    </source>
</evidence>